<dbReference type="PRINTS" id="PR00344">
    <property type="entry name" value="BCTRLSENSOR"/>
</dbReference>
<name>A0A0S4LPZ1_9BACT</name>
<evidence type="ECO:0000256" key="7">
    <source>
        <dbReference type="ARBA" id="ARBA00022777"/>
    </source>
</evidence>
<dbReference type="GO" id="GO:0016020">
    <property type="term" value="C:membrane"/>
    <property type="evidence" value="ECO:0007669"/>
    <property type="project" value="UniProtKB-SubCell"/>
</dbReference>
<dbReference type="SUPFAM" id="SSF158472">
    <property type="entry name" value="HAMP domain-like"/>
    <property type="match status" value="1"/>
</dbReference>
<dbReference type="InterPro" id="IPR036097">
    <property type="entry name" value="HisK_dim/P_sf"/>
</dbReference>
<dbReference type="OrthoDB" id="9804645at2"/>
<protein>
    <recommendedName>
        <fullName evidence="3">histidine kinase</fullName>
        <ecNumber evidence="3">2.7.13.3</ecNumber>
    </recommendedName>
</protein>
<keyword evidence="5 14" id="KW-0808">Transferase</keyword>
<feature type="transmembrane region" description="Helical" evidence="11">
    <location>
        <begin position="20"/>
        <end position="39"/>
    </location>
</feature>
<evidence type="ECO:0000256" key="1">
    <source>
        <dbReference type="ARBA" id="ARBA00000085"/>
    </source>
</evidence>
<evidence type="ECO:0000256" key="10">
    <source>
        <dbReference type="SAM" id="Coils"/>
    </source>
</evidence>
<keyword evidence="9" id="KW-0902">Two-component regulatory system</keyword>
<dbReference type="GO" id="GO:0007234">
    <property type="term" value="P:osmosensory signaling via phosphorelay pathway"/>
    <property type="evidence" value="ECO:0007669"/>
    <property type="project" value="TreeGrafter"/>
</dbReference>
<accession>A0A0S4LPZ1</accession>
<dbReference type="InterPro" id="IPR050351">
    <property type="entry name" value="BphY/WalK/GraS-like"/>
</dbReference>
<feature type="transmembrane region" description="Helical" evidence="11">
    <location>
        <begin position="239"/>
        <end position="262"/>
    </location>
</feature>
<dbReference type="AlphaFoldDB" id="A0A0S4LPZ1"/>
<keyword evidence="6" id="KW-0547">Nucleotide-binding</keyword>
<dbReference type="InterPro" id="IPR005467">
    <property type="entry name" value="His_kinase_dom"/>
</dbReference>
<evidence type="ECO:0000256" key="8">
    <source>
        <dbReference type="ARBA" id="ARBA00022840"/>
    </source>
</evidence>
<dbReference type="CDD" id="cd00082">
    <property type="entry name" value="HisKA"/>
    <property type="match status" value="1"/>
</dbReference>
<reference evidence="14 15" key="1">
    <citation type="submission" date="2015-10" db="EMBL/GenBank/DDBJ databases">
        <authorList>
            <person name="Gilbert D.G."/>
        </authorList>
    </citation>
    <scope>NUCLEOTIDE SEQUENCE [LARGE SCALE GENOMIC DNA]</scope>
    <source>
        <strain evidence="14">COMA1</strain>
    </source>
</reference>
<evidence type="ECO:0000256" key="2">
    <source>
        <dbReference type="ARBA" id="ARBA00004370"/>
    </source>
</evidence>
<sequence length="596" mass="64913">MAYEQSFGLGISIGVRTKLVLSTAAILIVACLLLGCLFFRQQVQSASESLVQSGTLLAHHLAGMGRVSILAGDIHRLDQLAQEILAVNPVAYVAILSPSGDLHTGYGKGEWQQQFSAPSTNRRQFSVTKLVSLPKAETGESIVNGIWLSRNGPVLRSSLNFSPSELLNLLGGYELPIFYDLLVEVPHQSHTNQRDPALELTLKERPGMPEEIPHLTSGSSSKVEIGLSTSELQQNLRRLLWQAILITESTLIGGVCIVVLLASRMTVPLQALTAAAMKLGAGETAPTITIHARDEIGTLTRVFNSMASTLQTREYELRELAQTLEERVKVRTQELAAANAKLQELDRRKSIFVSTASHELRTPLTSMTVNLANLRDGIDGAVTADQRGSLLRVEANLSRLRGLIEELLDLSQIELGQAILRLGSVELGNLIAKTVEDLHPFTSERAVKIVISLPTDLPPVSADPEKLRQILLNLLHNAVKFSPMDTVVNLNVTRLSHDNVQISIHDVGPGIAPDDVDKVFQPFYRAPTAHKKTKGTGLGLAIAKLLVELHQSRLAVERAPGLGSCFYFTLQTTTPARLTYADPLAPPKTSYVKRIS</sequence>
<keyword evidence="7 14" id="KW-0418">Kinase</keyword>
<evidence type="ECO:0000256" key="11">
    <source>
        <dbReference type="SAM" id="Phobius"/>
    </source>
</evidence>
<keyword evidence="11" id="KW-0472">Membrane</keyword>
<dbReference type="SMART" id="SM00388">
    <property type="entry name" value="HisKA"/>
    <property type="match status" value="1"/>
</dbReference>
<dbReference type="SUPFAM" id="SSF47384">
    <property type="entry name" value="Homodimeric domain of signal transducing histidine kinase"/>
    <property type="match status" value="1"/>
</dbReference>
<evidence type="ECO:0000313" key="14">
    <source>
        <dbReference type="EMBL" id="CUS37138.1"/>
    </source>
</evidence>
<keyword evidence="15" id="KW-1185">Reference proteome</keyword>
<keyword evidence="11" id="KW-0812">Transmembrane</keyword>
<dbReference type="EC" id="2.7.13.3" evidence="3"/>
<keyword evidence="11" id="KW-1133">Transmembrane helix</keyword>
<proteinExistence type="predicted"/>
<feature type="domain" description="Histidine kinase" evidence="12">
    <location>
        <begin position="355"/>
        <end position="574"/>
    </location>
</feature>
<dbReference type="Gene3D" id="3.30.565.10">
    <property type="entry name" value="Histidine kinase-like ATPase, C-terminal domain"/>
    <property type="match status" value="1"/>
</dbReference>
<dbReference type="GO" id="GO:0000156">
    <property type="term" value="F:phosphorelay response regulator activity"/>
    <property type="evidence" value="ECO:0007669"/>
    <property type="project" value="TreeGrafter"/>
</dbReference>
<feature type="coiled-coil region" evidence="10">
    <location>
        <begin position="321"/>
        <end position="348"/>
    </location>
</feature>
<dbReference type="SMART" id="SM00387">
    <property type="entry name" value="HATPase_c"/>
    <property type="match status" value="1"/>
</dbReference>
<comment type="subcellular location">
    <subcellularLocation>
        <location evidence="2">Membrane</location>
    </subcellularLocation>
</comment>
<dbReference type="PROSITE" id="PS50885">
    <property type="entry name" value="HAMP"/>
    <property type="match status" value="1"/>
</dbReference>
<dbReference type="EMBL" id="CZQA01000009">
    <property type="protein sequence ID" value="CUS37138.1"/>
    <property type="molecule type" value="Genomic_DNA"/>
</dbReference>
<keyword evidence="4" id="KW-0597">Phosphoprotein</keyword>
<evidence type="ECO:0000313" key="15">
    <source>
        <dbReference type="Proteomes" id="UP000199032"/>
    </source>
</evidence>
<evidence type="ECO:0000259" key="13">
    <source>
        <dbReference type="PROSITE" id="PS50885"/>
    </source>
</evidence>
<dbReference type="InterPro" id="IPR036890">
    <property type="entry name" value="HATPase_C_sf"/>
</dbReference>
<dbReference type="Pfam" id="PF02518">
    <property type="entry name" value="HATPase_c"/>
    <property type="match status" value="1"/>
</dbReference>
<dbReference type="InterPro" id="IPR003660">
    <property type="entry name" value="HAMP_dom"/>
</dbReference>
<dbReference type="PANTHER" id="PTHR42878">
    <property type="entry name" value="TWO-COMPONENT HISTIDINE KINASE"/>
    <property type="match status" value="1"/>
</dbReference>
<comment type="catalytic activity">
    <reaction evidence="1">
        <text>ATP + protein L-histidine = ADP + protein N-phospho-L-histidine.</text>
        <dbReference type="EC" id="2.7.13.3"/>
    </reaction>
</comment>
<dbReference type="Pfam" id="PF00672">
    <property type="entry name" value="HAMP"/>
    <property type="match status" value="1"/>
</dbReference>
<keyword evidence="8" id="KW-0067">ATP-binding</keyword>
<evidence type="ECO:0000256" key="3">
    <source>
        <dbReference type="ARBA" id="ARBA00012438"/>
    </source>
</evidence>
<evidence type="ECO:0000256" key="6">
    <source>
        <dbReference type="ARBA" id="ARBA00022741"/>
    </source>
</evidence>
<feature type="domain" description="HAMP" evidence="13">
    <location>
        <begin position="263"/>
        <end position="315"/>
    </location>
</feature>
<dbReference type="InterPro" id="IPR003594">
    <property type="entry name" value="HATPase_dom"/>
</dbReference>
<dbReference type="InterPro" id="IPR003661">
    <property type="entry name" value="HisK_dim/P_dom"/>
</dbReference>
<keyword evidence="10" id="KW-0175">Coiled coil</keyword>
<dbReference type="Gene3D" id="1.10.287.130">
    <property type="match status" value="1"/>
</dbReference>
<evidence type="ECO:0000256" key="9">
    <source>
        <dbReference type="ARBA" id="ARBA00023012"/>
    </source>
</evidence>
<gene>
    <name evidence="14" type="ORF">COMA1_30428</name>
</gene>
<dbReference type="CDD" id="cd06225">
    <property type="entry name" value="HAMP"/>
    <property type="match status" value="1"/>
</dbReference>
<dbReference type="GO" id="GO:0005524">
    <property type="term" value="F:ATP binding"/>
    <property type="evidence" value="ECO:0007669"/>
    <property type="project" value="UniProtKB-KW"/>
</dbReference>
<dbReference type="GO" id="GO:0000155">
    <property type="term" value="F:phosphorelay sensor kinase activity"/>
    <property type="evidence" value="ECO:0007669"/>
    <property type="project" value="InterPro"/>
</dbReference>
<dbReference type="GO" id="GO:0030295">
    <property type="term" value="F:protein kinase activator activity"/>
    <property type="evidence" value="ECO:0007669"/>
    <property type="project" value="TreeGrafter"/>
</dbReference>
<organism evidence="14 15">
    <name type="scientific">Candidatus Nitrospira nitrosa</name>
    <dbReference type="NCBI Taxonomy" id="1742972"/>
    <lineage>
        <taxon>Bacteria</taxon>
        <taxon>Pseudomonadati</taxon>
        <taxon>Nitrospirota</taxon>
        <taxon>Nitrospiria</taxon>
        <taxon>Nitrospirales</taxon>
        <taxon>Nitrospiraceae</taxon>
        <taxon>Nitrospira</taxon>
    </lineage>
</organism>
<dbReference type="STRING" id="1742972.COMA1_30428"/>
<evidence type="ECO:0000256" key="5">
    <source>
        <dbReference type="ARBA" id="ARBA00022679"/>
    </source>
</evidence>
<dbReference type="RefSeq" id="WP_090749639.1">
    <property type="nucleotide sequence ID" value="NZ_CZQA01000009.1"/>
</dbReference>
<evidence type="ECO:0000256" key="4">
    <source>
        <dbReference type="ARBA" id="ARBA00022553"/>
    </source>
</evidence>
<dbReference type="Proteomes" id="UP000199032">
    <property type="component" value="Unassembled WGS sequence"/>
</dbReference>
<dbReference type="FunFam" id="3.30.565.10:FF:000006">
    <property type="entry name" value="Sensor histidine kinase WalK"/>
    <property type="match status" value="1"/>
</dbReference>
<dbReference type="PANTHER" id="PTHR42878:SF7">
    <property type="entry name" value="SENSOR HISTIDINE KINASE GLRK"/>
    <property type="match status" value="1"/>
</dbReference>
<dbReference type="Gene3D" id="6.10.340.10">
    <property type="match status" value="1"/>
</dbReference>
<dbReference type="SUPFAM" id="SSF55874">
    <property type="entry name" value="ATPase domain of HSP90 chaperone/DNA topoisomerase II/histidine kinase"/>
    <property type="match status" value="1"/>
</dbReference>
<dbReference type="PROSITE" id="PS50109">
    <property type="entry name" value="HIS_KIN"/>
    <property type="match status" value="1"/>
</dbReference>
<dbReference type="InterPro" id="IPR004358">
    <property type="entry name" value="Sig_transdc_His_kin-like_C"/>
</dbReference>
<evidence type="ECO:0000259" key="12">
    <source>
        <dbReference type="PROSITE" id="PS50109"/>
    </source>
</evidence>
<dbReference type="Pfam" id="PF00512">
    <property type="entry name" value="HisKA"/>
    <property type="match status" value="1"/>
</dbReference>
<dbReference type="SMART" id="SM00304">
    <property type="entry name" value="HAMP"/>
    <property type="match status" value="1"/>
</dbReference>